<organism evidence="3 4">
    <name type="scientific">Inhella gelatinilytica</name>
    <dbReference type="NCBI Taxonomy" id="2795030"/>
    <lineage>
        <taxon>Bacteria</taxon>
        <taxon>Pseudomonadati</taxon>
        <taxon>Pseudomonadota</taxon>
        <taxon>Betaproteobacteria</taxon>
        <taxon>Burkholderiales</taxon>
        <taxon>Sphaerotilaceae</taxon>
        <taxon>Inhella</taxon>
    </lineage>
</organism>
<comment type="subcellular location">
    <subcellularLocation>
        <location evidence="1">Periplasm</location>
    </subcellularLocation>
</comment>
<dbReference type="AlphaFoldDB" id="A0A931IV55"/>
<name>A0A931IV55_9BURK</name>
<evidence type="ECO:0000256" key="1">
    <source>
        <dbReference type="ARBA" id="ARBA00004418"/>
    </source>
</evidence>
<evidence type="ECO:0000313" key="4">
    <source>
        <dbReference type="Proteomes" id="UP000620139"/>
    </source>
</evidence>
<reference evidence="3" key="1">
    <citation type="submission" date="2020-12" db="EMBL/GenBank/DDBJ databases">
        <title>The genome sequence of Inhella sp. 4Y17.</title>
        <authorList>
            <person name="Liu Y."/>
        </authorList>
    </citation>
    <scope>NUCLEOTIDE SEQUENCE</scope>
    <source>
        <strain evidence="3">4Y10</strain>
    </source>
</reference>
<comment type="caution">
    <text evidence="3">The sequence shown here is derived from an EMBL/GenBank/DDBJ whole genome shotgun (WGS) entry which is preliminary data.</text>
</comment>
<accession>A0A931IV55</accession>
<dbReference type="EMBL" id="JAEDAL010000001">
    <property type="protein sequence ID" value="MBH9551580.1"/>
    <property type="molecule type" value="Genomic_DNA"/>
</dbReference>
<keyword evidence="4" id="KW-1185">Reference proteome</keyword>
<sequence>MPLVPVRLGGRLGPQGLTVDRRALLATAWALGATRTVAAAARDNALSVLWMFSTGEQRDLWVRLVGEFAQQFEGPRPSSRELDQATYKEEFEKHLRAQPTADVMLWFAGHRLAEWVEAGLIEPLDDVAREGQWAESFLPAALDAVRVRGRVYALPLSTYQWGFYYRRSVFERLGLSPPVDWEGWLKLNDQLRAAGLAPIGLGAADLWPLGGWFDYFNLRLHGRAFHLDLLAGRQSWLDPRVAATLSRWAQLMERGDFQAGASARDWRQALPYVSRGLTGTILMGNFAALQFPPAVRRDLGYFPFPTLDARQPPAEVAPLDVLIVPRHARNPKRAMQFLRFAAQARVQTQINQAMGMIPPHRGAQLGASPLIQAGAQVLAQAAGGSTQYFDRDAPGAFSNPALAVLRDFHERRLTVSQTQQRLEALRRSPTMNP</sequence>
<evidence type="ECO:0000256" key="2">
    <source>
        <dbReference type="ARBA" id="ARBA00008520"/>
    </source>
</evidence>
<dbReference type="Pfam" id="PF01547">
    <property type="entry name" value="SBP_bac_1"/>
    <property type="match status" value="1"/>
</dbReference>
<evidence type="ECO:0000313" key="3">
    <source>
        <dbReference type="EMBL" id="MBH9551580.1"/>
    </source>
</evidence>
<protein>
    <submittedName>
        <fullName evidence="3">Carbohydrate ABC transporter substrate-binding protein</fullName>
    </submittedName>
</protein>
<dbReference type="Proteomes" id="UP000620139">
    <property type="component" value="Unassembled WGS sequence"/>
</dbReference>
<dbReference type="RefSeq" id="WP_198099187.1">
    <property type="nucleotide sequence ID" value="NZ_JAEDAL010000001.1"/>
</dbReference>
<dbReference type="PANTHER" id="PTHR43649">
    <property type="entry name" value="ARABINOSE-BINDING PROTEIN-RELATED"/>
    <property type="match status" value="1"/>
</dbReference>
<dbReference type="Gene3D" id="3.40.190.10">
    <property type="entry name" value="Periplasmic binding protein-like II"/>
    <property type="match status" value="2"/>
</dbReference>
<dbReference type="GO" id="GO:0042597">
    <property type="term" value="C:periplasmic space"/>
    <property type="evidence" value="ECO:0007669"/>
    <property type="project" value="UniProtKB-SubCell"/>
</dbReference>
<dbReference type="SUPFAM" id="SSF53850">
    <property type="entry name" value="Periplasmic binding protein-like II"/>
    <property type="match status" value="1"/>
</dbReference>
<dbReference type="InterPro" id="IPR006059">
    <property type="entry name" value="SBP"/>
</dbReference>
<comment type="similarity">
    <text evidence="2">Belongs to the bacterial solute-binding protein 1 family.</text>
</comment>
<dbReference type="InterPro" id="IPR050490">
    <property type="entry name" value="Bact_solute-bd_prot1"/>
</dbReference>
<proteinExistence type="inferred from homology"/>
<dbReference type="PANTHER" id="PTHR43649:SF14">
    <property type="entry name" value="BLR3389 PROTEIN"/>
    <property type="match status" value="1"/>
</dbReference>
<gene>
    <name evidence="3" type="ORF">I7X43_01855</name>
</gene>